<dbReference type="SUPFAM" id="SSF53448">
    <property type="entry name" value="Nucleotide-diphospho-sugar transferases"/>
    <property type="match status" value="1"/>
</dbReference>
<dbReference type="CDD" id="cd04179">
    <property type="entry name" value="DPM_DPG-synthase_like"/>
    <property type="match status" value="1"/>
</dbReference>
<evidence type="ECO:0000313" key="2">
    <source>
        <dbReference type="EMBL" id="MBN2067756.1"/>
    </source>
</evidence>
<dbReference type="Pfam" id="PF00535">
    <property type="entry name" value="Glycos_transf_2"/>
    <property type="match status" value="1"/>
</dbReference>
<comment type="caution">
    <text evidence="2">The sequence shown here is derived from an EMBL/GenBank/DDBJ whole genome shotgun (WGS) entry which is preliminary data.</text>
</comment>
<proteinExistence type="predicted"/>
<protein>
    <submittedName>
        <fullName evidence="2">Glycosyltransferase family 2 protein</fullName>
    </submittedName>
</protein>
<evidence type="ECO:0000259" key="1">
    <source>
        <dbReference type="Pfam" id="PF00535"/>
    </source>
</evidence>
<name>A0A939C511_9ARCH</name>
<sequence>MSEKKGKPELSIAVPFYNEEENAKTVVKDLVSVLGKAGIGFEIIAVDNGSVDATTQILDTLQSDKVKVIHVKKNKGFGNGILQAWQVARGNCLGYTCGDNEIDAIAVLRVFNKLVSTNLDLCKGRRVSRGYGFFRRLESMVYNRLFCPLFLGYQLGDVNGYPKIMTRDCYNALKLSYMDSFFDTEIMVKAVRKGFRIGDVAVEYRKRKKGKSSVKFYIALEFLKNLIKFRMGLLFRKT</sequence>
<dbReference type="InterPro" id="IPR029044">
    <property type="entry name" value="Nucleotide-diphossugar_trans"/>
</dbReference>
<dbReference type="Proteomes" id="UP000809243">
    <property type="component" value="Unassembled WGS sequence"/>
</dbReference>
<dbReference type="AlphaFoldDB" id="A0A939C511"/>
<gene>
    <name evidence="2" type="ORF">JW744_04775</name>
</gene>
<dbReference type="InterPro" id="IPR050256">
    <property type="entry name" value="Glycosyltransferase_2"/>
</dbReference>
<dbReference type="Gene3D" id="3.90.550.10">
    <property type="entry name" value="Spore Coat Polysaccharide Biosynthesis Protein SpsA, Chain A"/>
    <property type="match status" value="1"/>
</dbReference>
<dbReference type="PANTHER" id="PTHR48090">
    <property type="entry name" value="UNDECAPRENYL-PHOSPHATE 4-DEOXY-4-FORMAMIDO-L-ARABINOSE TRANSFERASE-RELATED"/>
    <property type="match status" value="1"/>
</dbReference>
<organism evidence="2 3">
    <name type="scientific">Candidatus Iainarchaeum sp</name>
    <dbReference type="NCBI Taxonomy" id="3101447"/>
    <lineage>
        <taxon>Archaea</taxon>
        <taxon>Candidatus Iainarchaeota</taxon>
        <taxon>Candidatus Iainarchaeia</taxon>
        <taxon>Candidatus Iainarchaeales</taxon>
        <taxon>Candidatus Iainarchaeaceae</taxon>
        <taxon>Candidatus Iainarchaeum</taxon>
    </lineage>
</organism>
<reference evidence="2" key="1">
    <citation type="submission" date="2021-01" db="EMBL/GenBank/DDBJ databases">
        <title>Active Sulfur Cycling in an Early Earth Analoge.</title>
        <authorList>
            <person name="Hahn C.R."/>
            <person name="Youssef N.H."/>
            <person name="Elshahed M."/>
        </authorList>
    </citation>
    <scope>NUCLEOTIDE SEQUENCE</scope>
    <source>
        <strain evidence="2">Zod_Metabat.1151</strain>
    </source>
</reference>
<dbReference type="InterPro" id="IPR001173">
    <property type="entry name" value="Glyco_trans_2-like"/>
</dbReference>
<dbReference type="EMBL" id="JAFGDB010000081">
    <property type="protein sequence ID" value="MBN2067756.1"/>
    <property type="molecule type" value="Genomic_DNA"/>
</dbReference>
<evidence type="ECO:0000313" key="3">
    <source>
        <dbReference type="Proteomes" id="UP000809243"/>
    </source>
</evidence>
<feature type="domain" description="Glycosyltransferase 2-like" evidence="1">
    <location>
        <begin position="11"/>
        <end position="169"/>
    </location>
</feature>
<accession>A0A939C511</accession>